<keyword evidence="1" id="KW-0812">Transmembrane</keyword>
<evidence type="ECO:0000313" key="2">
    <source>
        <dbReference type="EMBL" id="JAD37501.1"/>
    </source>
</evidence>
<reference evidence="2" key="2">
    <citation type="journal article" date="2015" name="Data Brief">
        <title>Shoot transcriptome of the giant reed, Arundo donax.</title>
        <authorList>
            <person name="Barrero R.A."/>
            <person name="Guerrero F.D."/>
            <person name="Moolhuijzen P."/>
            <person name="Goolsby J.A."/>
            <person name="Tidwell J."/>
            <person name="Bellgard S.E."/>
            <person name="Bellgard M.I."/>
        </authorList>
    </citation>
    <scope>NUCLEOTIDE SEQUENCE</scope>
    <source>
        <tissue evidence="2">Shoot tissue taken approximately 20 cm above the soil surface</tissue>
    </source>
</reference>
<organism evidence="2">
    <name type="scientific">Arundo donax</name>
    <name type="common">Giant reed</name>
    <name type="synonym">Donax arundinaceus</name>
    <dbReference type="NCBI Taxonomy" id="35708"/>
    <lineage>
        <taxon>Eukaryota</taxon>
        <taxon>Viridiplantae</taxon>
        <taxon>Streptophyta</taxon>
        <taxon>Embryophyta</taxon>
        <taxon>Tracheophyta</taxon>
        <taxon>Spermatophyta</taxon>
        <taxon>Magnoliopsida</taxon>
        <taxon>Liliopsida</taxon>
        <taxon>Poales</taxon>
        <taxon>Poaceae</taxon>
        <taxon>PACMAD clade</taxon>
        <taxon>Arundinoideae</taxon>
        <taxon>Arundineae</taxon>
        <taxon>Arundo</taxon>
    </lineage>
</organism>
<evidence type="ECO:0000256" key="1">
    <source>
        <dbReference type="SAM" id="Phobius"/>
    </source>
</evidence>
<name>A0A0A8ZFC1_ARUDO</name>
<dbReference type="AlphaFoldDB" id="A0A0A8ZFC1"/>
<keyword evidence="1" id="KW-0472">Membrane</keyword>
<feature type="transmembrane region" description="Helical" evidence="1">
    <location>
        <begin position="20"/>
        <end position="44"/>
    </location>
</feature>
<sequence length="46" mass="4895">MIQPLPDIRFNRHFPIVTSASMYISCVGLSYASATAASAVANLLPV</sequence>
<keyword evidence="1" id="KW-1133">Transmembrane helix</keyword>
<proteinExistence type="predicted"/>
<accession>A0A0A8ZFC1</accession>
<reference evidence="2" key="1">
    <citation type="submission" date="2014-09" db="EMBL/GenBank/DDBJ databases">
        <authorList>
            <person name="Magalhaes I.L.F."/>
            <person name="Oliveira U."/>
            <person name="Santos F.R."/>
            <person name="Vidigal T.H.D.A."/>
            <person name="Brescovit A.D."/>
            <person name="Santos A.J."/>
        </authorList>
    </citation>
    <scope>NUCLEOTIDE SEQUENCE</scope>
    <source>
        <tissue evidence="2">Shoot tissue taken approximately 20 cm above the soil surface</tissue>
    </source>
</reference>
<dbReference type="EMBL" id="GBRH01260394">
    <property type="protein sequence ID" value="JAD37501.1"/>
    <property type="molecule type" value="Transcribed_RNA"/>
</dbReference>
<protein>
    <submittedName>
        <fullName evidence="2">Uncharacterized protein</fullName>
    </submittedName>
</protein>